<keyword evidence="3" id="KW-1185">Reference proteome</keyword>
<comment type="caution">
    <text evidence="2">The sequence shown here is derived from an EMBL/GenBank/DDBJ whole genome shotgun (WGS) entry which is preliminary data.</text>
</comment>
<dbReference type="InterPro" id="IPR051540">
    <property type="entry name" value="S-2-haloacid_dehalogenase"/>
</dbReference>
<dbReference type="RefSeq" id="WP_238243258.1">
    <property type="nucleotide sequence ID" value="NZ_BPQP01000018.1"/>
</dbReference>
<dbReference type="Gene3D" id="3.40.50.1000">
    <property type="entry name" value="HAD superfamily/HAD-like"/>
    <property type="match status" value="1"/>
</dbReference>
<dbReference type="PANTHER" id="PTHR43316:SF3">
    <property type="entry name" value="HALOACID DEHALOGENASE, TYPE II (AFU_ORTHOLOGUE AFUA_2G07750)-RELATED"/>
    <property type="match status" value="1"/>
</dbReference>
<dbReference type="InterPro" id="IPR006328">
    <property type="entry name" value="2-HAD"/>
</dbReference>
<dbReference type="Pfam" id="PF00702">
    <property type="entry name" value="Hydrolase"/>
    <property type="match status" value="1"/>
</dbReference>
<dbReference type="SUPFAM" id="SSF56784">
    <property type="entry name" value="HAD-like"/>
    <property type="match status" value="1"/>
</dbReference>
<dbReference type="NCBIfam" id="TIGR01493">
    <property type="entry name" value="HAD-SF-IA-v2"/>
    <property type="match status" value="1"/>
</dbReference>
<dbReference type="InterPro" id="IPR036412">
    <property type="entry name" value="HAD-like_sf"/>
</dbReference>
<dbReference type="InterPro" id="IPR006439">
    <property type="entry name" value="HAD-SF_hydro_IA"/>
</dbReference>
<dbReference type="InterPro" id="IPR023214">
    <property type="entry name" value="HAD_sf"/>
</dbReference>
<keyword evidence="1" id="KW-0378">Hydrolase</keyword>
<name>A0ABQ4RTG8_9HYPH</name>
<proteinExistence type="predicted"/>
<gene>
    <name evidence="2" type="primary">hadL</name>
    <name evidence="2" type="ORF">OCOJLMKI_1273</name>
</gene>
<dbReference type="EMBL" id="BPQP01000018">
    <property type="protein sequence ID" value="GJD94073.1"/>
    <property type="molecule type" value="Genomic_DNA"/>
</dbReference>
<sequence>MSHHPEARPSHGPDAMAGVEFLGFDVFGTVVDWRSGVARAAAPFLDRHRIAVDPLAFADEWRALYQPSMEEVRSGRRPWVRLDILNLENLRVVLTRHGVAIDGIAAEDLAALNRCWERLDPWPDSVEGLTRLKRRFAIGALSNGHLAGMMRLARFGGLHWDIIVGAEVARSYKPRPETYLRSAEAVGLPPAQVGMIAAHNEDLRAARALGLRTVFVRRPTEHGPAQTTDLAPTEHWDVEADSLIAAADALGC</sequence>
<reference evidence="2" key="1">
    <citation type="journal article" date="2021" name="Front. Microbiol.">
        <title>Comprehensive Comparative Genomics and Phenotyping of Methylobacterium Species.</title>
        <authorList>
            <person name="Alessa O."/>
            <person name="Ogura Y."/>
            <person name="Fujitani Y."/>
            <person name="Takami H."/>
            <person name="Hayashi T."/>
            <person name="Sahin N."/>
            <person name="Tani A."/>
        </authorList>
    </citation>
    <scope>NUCLEOTIDE SEQUENCE</scope>
    <source>
        <strain evidence="2">DSM 19015</strain>
    </source>
</reference>
<dbReference type="SFLD" id="SFLDS00003">
    <property type="entry name" value="Haloacid_Dehalogenase"/>
    <property type="match status" value="1"/>
</dbReference>
<dbReference type="PRINTS" id="PR00413">
    <property type="entry name" value="HADHALOGNASE"/>
</dbReference>
<dbReference type="Gene3D" id="1.10.150.750">
    <property type="match status" value="1"/>
</dbReference>
<accession>A0ABQ4RTG8</accession>
<dbReference type="PANTHER" id="PTHR43316">
    <property type="entry name" value="HYDROLASE, HALOACID DELAHOGENASE-RELATED"/>
    <property type="match status" value="1"/>
</dbReference>
<evidence type="ECO:0000313" key="3">
    <source>
        <dbReference type="Proteomes" id="UP001055125"/>
    </source>
</evidence>
<organism evidence="2 3">
    <name type="scientific">Methylobacterium iners</name>
    <dbReference type="NCBI Taxonomy" id="418707"/>
    <lineage>
        <taxon>Bacteria</taxon>
        <taxon>Pseudomonadati</taxon>
        <taxon>Pseudomonadota</taxon>
        <taxon>Alphaproteobacteria</taxon>
        <taxon>Hyphomicrobiales</taxon>
        <taxon>Methylobacteriaceae</taxon>
        <taxon>Methylobacterium</taxon>
    </lineage>
</organism>
<dbReference type="SFLD" id="SFLDG01129">
    <property type="entry name" value="C1.5:_HAD__Beta-PGM__Phosphata"/>
    <property type="match status" value="1"/>
</dbReference>
<evidence type="ECO:0000313" key="2">
    <source>
        <dbReference type="EMBL" id="GJD94073.1"/>
    </source>
</evidence>
<protein>
    <submittedName>
        <fullName evidence="2">(S)-2-haloacid dehalogenase</fullName>
    </submittedName>
</protein>
<dbReference type="NCBIfam" id="TIGR01428">
    <property type="entry name" value="HAD_type_II"/>
    <property type="match status" value="1"/>
</dbReference>
<reference evidence="2" key="2">
    <citation type="submission" date="2021-08" db="EMBL/GenBank/DDBJ databases">
        <authorList>
            <person name="Tani A."/>
            <person name="Ola A."/>
            <person name="Ogura Y."/>
            <person name="Katsura K."/>
            <person name="Hayashi T."/>
        </authorList>
    </citation>
    <scope>NUCLEOTIDE SEQUENCE</scope>
    <source>
        <strain evidence="2">DSM 19015</strain>
    </source>
</reference>
<evidence type="ECO:0000256" key="1">
    <source>
        <dbReference type="ARBA" id="ARBA00022801"/>
    </source>
</evidence>
<dbReference type="Proteomes" id="UP001055125">
    <property type="component" value="Unassembled WGS sequence"/>
</dbReference>